<evidence type="ECO:0000259" key="2">
    <source>
        <dbReference type="Pfam" id="PF00857"/>
    </source>
</evidence>
<feature type="domain" description="Isochorismatase-like" evidence="2">
    <location>
        <begin position="6"/>
        <end position="143"/>
    </location>
</feature>
<dbReference type="OrthoDB" id="9791276at2"/>
<dbReference type="Gene3D" id="3.40.50.850">
    <property type="entry name" value="Isochorismatase-like"/>
    <property type="match status" value="1"/>
</dbReference>
<accession>A0A178IDM6</accession>
<keyword evidence="1" id="KW-0378">Hydrolase</keyword>
<dbReference type="EMBL" id="LRRQ01000144">
    <property type="protein sequence ID" value="OAM88123.1"/>
    <property type="molecule type" value="Genomic_DNA"/>
</dbReference>
<organism evidence="3 4">
    <name type="scientific">Termitidicoccus mucosus</name>
    <dbReference type="NCBI Taxonomy" id="1184151"/>
    <lineage>
        <taxon>Bacteria</taxon>
        <taxon>Pseudomonadati</taxon>
        <taxon>Verrucomicrobiota</taxon>
        <taxon>Opitutia</taxon>
        <taxon>Opitutales</taxon>
        <taxon>Opitutaceae</taxon>
        <taxon>Termitidicoccus</taxon>
    </lineage>
</organism>
<gene>
    <name evidence="3" type="ORF">AW736_18795</name>
</gene>
<dbReference type="InterPro" id="IPR050272">
    <property type="entry name" value="Isochorismatase-like_hydrls"/>
</dbReference>
<dbReference type="Pfam" id="PF00857">
    <property type="entry name" value="Isochorismatase"/>
    <property type="match status" value="1"/>
</dbReference>
<evidence type="ECO:0000313" key="3">
    <source>
        <dbReference type="EMBL" id="OAM88123.1"/>
    </source>
</evidence>
<dbReference type="CDD" id="cd01014">
    <property type="entry name" value="nicotinamidase_related"/>
    <property type="match status" value="1"/>
</dbReference>
<dbReference type="InterPro" id="IPR036380">
    <property type="entry name" value="Isochorismatase-like_sf"/>
</dbReference>
<dbReference type="PANTHER" id="PTHR43540">
    <property type="entry name" value="PEROXYUREIDOACRYLATE/UREIDOACRYLATE AMIDOHYDROLASE-RELATED"/>
    <property type="match status" value="1"/>
</dbReference>
<dbReference type="PANTHER" id="PTHR43540:SF1">
    <property type="entry name" value="ISOCHORISMATASE HYDROLASE"/>
    <property type="match status" value="1"/>
</dbReference>
<reference evidence="3 4" key="1">
    <citation type="submission" date="2016-01" db="EMBL/GenBank/DDBJ databases">
        <title>High potential of lignocellulose degradation of a new Verrucomicrobia species.</title>
        <authorList>
            <person name="Wang Y."/>
            <person name="Shi Y."/>
            <person name="Qiu Z."/>
            <person name="Liu S."/>
            <person name="Yang H."/>
        </authorList>
    </citation>
    <scope>NUCLEOTIDE SEQUENCE [LARGE SCALE GENOMIC DNA]</scope>
    <source>
        <strain evidence="3 4">TSB47</strain>
    </source>
</reference>
<dbReference type="Proteomes" id="UP000078486">
    <property type="component" value="Unassembled WGS sequence"/>
</dbReference>
<sequence>MTTKPALLLVDIQEGFDAQKWGHRNNRQAETVAARLLFIWRENKWPVFHVRHDSPEPDCPLHPGGAGNNIKQIVRPHPGEPVIGKTVNSAFIGTDLHERLSARGIKRVVIVGLITPHCVSTTARMAGNLGYETYVVSDATAAFGWIVTVAAASS</sequence>
<proteinExistence type="predicted"/>
<protein>
    <recommendedName>
        <fullName evidence="2">Isochorismatase-like domain-containing protein</fullName>
    </recommendedName>
</protein>
<evidence type="ECO:0000313" key="4">
    <source>
        <dbReference type="Proteomes" id="UP000078486"/>
    </source>
</evidence>
<dbReference type="InterPro" id="IPR000868">
    <property type="entry name" value="Isochorismatase-like_dom"/>
</dbReference>
<keyword evidence="4" id="KW-1185">Reference proteome</keyword>
<name>A0A178IDM6_9BACT</name>
<dbReference type="SUPFAM" id="SSF52499">
    <property type="entry name" value="Isochorismatase-like hydrolases"/>
    <property type="match status" value="1"/>
</dbReference>
<dbReference type="GO" id="GO:0016787">
    <property type="term" value="F:hydrolase activity"/>
    <property type="evidence" value="ECO:0007669"/>
    <property type="project" value="UniProtKB-KW"/>
</dbReference>
<dbReference type="RefSeq" id="WP_068771842.1">
    <property type="nucleotide sequence ID" value="NZ_CP109796.1"/>
</dbReference>
<comment type="caution">
    <text evidence="3">The sequence shown here is derived from an EMBL/GenBank/DDBJ whole genome shotgun (WGS) entry which is preliminary data.</text>
</comment>
<dbReference type="STRING" id="1184151.AW736_18795"/>
<evidence type="ECO:0000256" key="1">
    <source>
        <dbReference type="ARBA" id="ARBA00022801"/>
    </source>
</evidence>
<dbReference type="AlphaFoldDB" id="A0A178IDM6"/>